<dbReference type="Pfam" id="PF00072">
    <property type="entry name" value="Response_reg"/>
    <property type="match status" value="1"/>
</dbReference>
<reference evidence="5" key="1">
    <citation type="journal article" date="2019" name="Int. J. Syst. Evol. Microbiol.">
        <title>The Global Catalogue of Microorganisms (GCM) 10K type strain sequencing project: providing services to taxonomists for standard genome sequencing and annotation.</title>
        <authorList>
            <consortium name="The Broad Institute Genomics Platform"/>
            <consortium name="The Broad Institute Genome Sequencing Center for Infectious Disease"/>
            <person name="Wu L."/>
            <person name="Ma J."/>
        </authorList>
    </citation>
    <scope>NUCLEOTIDE SEQUENCE [LARGE SCALE GENOMIC DNA]</scope>
    <source>
        <strain evidence="5">KCTC 42224</strain>
    </source>
</reference>
<comment type="caution">
    <text evidence="4">The sequence shown here is derived from an EMBL/GenBank/DDBJ whole genome shotgun (WGS) entry which is preliminary data.</text>
</comment>
<feature type="domain" description="Response regulatory" evidence="3">
    <location>
        <begin position="4"/>
        <end position="120"/>
    </location>
</feature>
<proteinExistence type="predicted"/>
<dbReference type="RefSeq" id="WP_191322481.1">
    <property type="nucleotide sequence ID" value="NZ_BMZP01000001.1"/>
</dbReference>
<gene>
    <name evidence="4" type="ORF">ACFOOT_07220</name>
</gene>
<accession>A0ABV7V1C9</accession>
<evidence type="ECO:0000313" key="5">
    <source>
        <dbReference type="Proteomes" id="UP001595683"/>
    </source>
</evidence>
<organism evidence="4 5">
    <name type="scientific">Novosphingobium pokkalii</name>
    <dbReference type="NCBI Taxonomy" id="1770194"/>
    <lineage>
        <taxon>Bacteria</taxon>
        <taxon>Pseudomonadati</taxon>
        <taxon>Pseudomonadota</taxon>
        <taxon>Alphaproteobacteria</taxon>
        <taxon>Sphingomonadales</taxon>
        <taxon>Sphingomonadaceae</taxon>
        <taxon>Novosphingobium</taxon>
    </lineage>
</organism>
<dbReference type="CDD" id="cd17562">
    <property type="entry name" value="REC_CheY4-like"/>
    <property type="match status" value="1"/>
</dbReference>
<dbReference type="InterPro" id="IPR011006">
    <property type="entry name" value="CheY-like_superfamily"/>
</dbReference>
<evidence type="ECO:0000313" key="4">
    <source>
        <dbReference type="EMBL" id="MFC3671208.1"/>
    </source>
</evidence>
<dbReference type="InterPro" id="IPR001789">
    <property type="entry name" value="Sig_transdc_resp-reg_receiver"/>
</dbReference>
<dbReference type="PANTHER" id="PTHR44591">
    <property type="entry name" value="STRESS RESPONSE REGULATOR PROTEIN 1"/>
    <property type="match status" value="1"/>
</dbReference>
<dbReference type="Gene3D" id="3.40.50.2300">
    <property type="match status" value="1"/>
</dbReference>
<dbReference type="InterPro" id="IPR050595">
    <property type="entry name" value="Bact_response_regulator"/>
</dbReference>
<keyword evidence="5" id="KW-1185">Reference proteome</keyword>
<feature type="modified residue" description="4-aspartylphosphate" evidence="2">
    <location>
        <position position="53"/>
    </location>
</feature>
<protein>
    <submittedName>
        <fullName evidence="4">Response regulator</fullName>
    </submittedName>
</protein>
<dbReference type="PROSITE" id="PS50110">
    <property type="entry name" value="RESPONSE_REGULATORY"/>
    <property type="match status" value="1"/>
</dbReference>
<evidence type="ECO:0000256" key="2">
    <source>
        <dbReference type="PROSITE-ProRule" id="PRU00169"/>
    </source>
</evidence>
<evidence type="ECO:0000259" key="3">
    <source>
        <dbReference type="PROSITE" id="PS50110"/>
    </source>
</evidence>
<dbReference type="SUPFAM" id="SSF52172">
    <property type="entry name" value="CheY-like"/>
    <property type="match status" value="1"/>
</dbReference>
<evidence type="ECO:0000256" key="1">
    <source>
        <dbReference type="ARBA" id="ARBA00022553"/>
    </source>
</evidence>
<dbReference type="EMBL" id="JBHRYE010000011">
    <property type="protein sequence ID" value="MFC3671208.1"/>
    <property type="molecule type" value="Genomic_DNA"/>
</dbReference>
<name>A0ABV7V1C9_9SPHN</name>
<keyword evidence="1 2" id="KW-0597">Phosphoprotein</keyword>
<sequence>MTASILTVDDSSSLRLATRIALTGAGYTVTEACDGLEGLGKAQGQKFDMIITDLNMPNMDGLSMIREIRKLPVQMGTPIIFLTTESDDALKQEARAAGATGWLVKPFQPDQLLRIAKKVLGR</sequence>
<dbReference type="SMART" id="SM00448">
    <property type="entry name" value="REC"/>
    <property type="match status" value="1"/>
</dbReference>
<dbReference type="Proteomes" id="UP001595683">
    <property type="component" value="Unassembled WGS sequence"/>
</dbReference>
<dbReference type="PANTHER" id="PTHR44591:SF25">
    <property type="entry name" value="CHEMOTAXIS TWO-COMPONENT RESPONSE REGULATOR"/>
    <property type="match status" value="1"/>
</dbReference>